<accession>A0ABW8MFI9</accession>
<name>A0ABW8MFI9_9BURK</name>
<gene>
    <name evidence="1" type="ORF">ABH943_002292</name>
</gene>
<evidence type="ECO:0000313" key="2">
    <source>
        <dbReference type="Proteomes" id="UP001620514"/>
    </source>
</evidence>
<reference evidence="1 2" key="1">
    <citation type="submission" date="2024-10" db="EMBL/GenBank/DDBJ databases">
        <authorList>
            <person name="Deangelis K."/>
            <person name="Huntemann M."/>
            <person name="Clum A."/>
            <person name="Wang J."/>
            <person name="Palaniappan K."/>
            <person name="Ritter S."/>
            <person name="Chen I.-M."/>
            <person name="Stamatis D."/>
            <person name="Reddy T."/>
            <person name="O'Malley R."/>
            <person name="Daum C."/>
            <person name="Ng V."/>
            <person name="Ivanova N."/>
            <person name="Kyrpides N."/>
            <person name="Woyke T."/>
        </authorList>
    </citation>
    <scope>NUCLEOTIDE SEQUENCE [LARGE SCALE GENOMIC DNA]</scope>
    <source>
        <strain evidence="1 2">GAS97</strain>
    </source>
</reference>
<proteinExistence type="predicted"/>
<reference evidence="1 2" key="2">
    <citation type="submission" date="2024-11" db="EMBL/GenBank/DDBJ databases">
        <title>Using genomics to understand microbial adaptation to soil warming.</title>
        <authorList>
            <person name="Deangelis K.M. PhD."/>
        </authorList>
    </citation>
    <scope>NUCLEOTIDE SEQUENCE [LARGE SCALE GENOMIC DNA]</scope>
    <source>
        <strain evidence="1 2">GAS97</strain>
    </source>
</reference>
<comment type="caution">
    <text evidence="1">The sequence shown here is derived from an EMBL/GenBank/DDBJ whole genome shotgun (WGS) entry which is preliminary data.</text>
</comment>
<evidence type="ECO:0000313" key="1">
    <source>
        <dbReference type="EMBL" id="MFK4442277.1"/>
    </source>
</evidence>
<keyword evidence="2" id="KW-1185">Reference proteome</keyword>
<sequence>MPSAFKPAIDARSCRLCRQDERDSWTYRCTQLKEEAVKQRYIQSFLMVSAAFFAMNAPVRVGGLAGSEATISGIPRISQVRVEQVSNKQAPNDKDDSDA</sequence>
<dbReference type="EMBL" id="JBIYDN010000005">
    <property type="protein sequence ID" value="MFK4442277.1"/>
    <property type="molecule type" value="Genomic_DNA"/>
</dbReference>
<dbReference type="Proteomes" id="UP001620514">
    <property type="component" value="Unassembled WGS sequence"/>
</dbReference>
<organism evidence="1 2">
    <name type="scientific">Caballeronia udeis</name>
    <dbReference type="NCBI Taxonomy" id="1232866"/>
    <lineage>
        <taxon>Bacteria</taxon>
        <taxon>Pseudomonadati</taxon>
        <taxon>Pseudomonadota</taxon>
        <taxon>Betaproteobacteria</taxon>
        <taxon>Burkholderiales</taxon>
        <taxon>Burkholderiaceae</taxon>
        <taxon>Caballeronia</taxon>
    </lineage>
</organism>
<protein>
    <submittedName>
        <fullName evidence="1">Uncharacterized protein</fullName>
    </submittedName>
</protein>